<evidence type="ECO:0000256" key="1">
    <source>
        <dbReference type="ARBA" id="ARBA00022527"/>
    </source>
</evidence>
<dbReference type="InterPro" id="IPR036890">
    <property type="entry name" value="HATPase_C_sf"/>
</dbReference>
<keyword evidence="3" id="KW-0067">ATP-binding</keyword>
<dbReference type="EMBL" id="JACHVB010000025">
    <property type="protein sequence ID" value="MBC2594510.1"/>
    <property type="molecule type" value="Genomic_DNA"/>
</dbReference>
<keyword evidence="3" id="KW-0547">Nucleotide-binding</keyword>
<dbReference type="SUPFAM" id="SSF55874">
    <property type="entry name" value="ATPase domain of HSP90 chaperone/DNA topoisomerase II/histidine kinase"/>
    <property type="match status" value="1"/>
</dbReference>
<feature type="domain" description="Histidine kinase/HSP90-like ATPase" evidence="2">
    <location>
        <begin position="9"/>
        <end position="132"/>
    </location>
</feature>
<dbReference type="PANTHER" id="PTHR35526">
    <property type="entry name" value="ANTI-SIGMA-F FACTOR RSBW-RELATED"/>
    <property type="match status" value="1"/>
</dbReference>
<evidence type="ECO:0000259" key="2">
    <source>
        <dbReference type="Pfam" id="PF13581"/>
    </source>
</evidence>
<proteinExistence type="predicted"/>
<keyword evidence="1" id="KW-0723">Serine/threonine-protein kinase</keyword>
<dbReference type="Pfam" id="PF13581">
    <property type="entry name" value="HATPase_c_2"/>
    <property type="match status" value="1"/>
</dbReference>
<organism evidence="3 4">
    <name type="scientific">Ruficoccus amylovorans</name>
    <dbReference type="NCBI Taxonomy" id="1804625"/>
    <lineage>
        <taxon>Bacteria</taxon>
        <taxon>Pseudomonadati</taxon>
        <taxon>Verrucomicrobiota</taxon>
        <taxon>Opitutia</taxon>
        <taxon>Puniceicoccales</taxon>
        <taxon>Cerasicoccaceae</taxon>
        <taxon>Ruficoccus</taxon>
    </lineage>
</organism>
<dbReference type="Proteomes" id="UP000546464">
    <property type="component" value="Unassembled WGS sequence"/>
</dbReference>
<dbReference type="CDD" id="cd16936">
    <property type="entry name" value="HATPase_RsbW-like"/>
    <property type="match status" value="1"/>
</dbReference>
<comment type="caution">
    <text evidence="3">The sequence shown here is derived from an EMBL/GenBank/DDBJ whole genome shotgun (WGS) entry which is preliminary data.</text>
</comment>
<dbReference type="InterPro" id="IPR050267">
    <property type="entry name" value="Anti-sigma-factor_SerPK"/>
</dbReference>
<dbReference type="AlphaFoldDB" id="A0A842HE62"/>
<dbReference type="InterPro" id="IPR003594">
    <property type="entry name" value="HATPase_dom"/>
</dbReference>
<evidence type="ECO:0000313" key="4">
    <source>
        <dbReference type="Proteomes" id="UP000546464"/>
    </source>
</evidence>
<gene>
    <name evidence="3" type="ORF">H5P28_09595</name>
</gene>
<keyword evidence="1" id="KW-0808">Transferase</keyword>
<reference evidence="3 4" key="1">
    <citation type="submission" date="2020-07" db="EMBL/GenBank/DDBJ databases">
        <authorList>
            <person name="Feng X."/>
        </authorList>
    </citation>
    <scope>NUCLEOTIDE SEQUENCE [LARGE SCALE GENOMIC DNA]</scope>
    <source>
        <strain evidence="3 4">JCM31066</strain>
    </source>
</reference>
<keyword evidence="1" id="KW-0418">Kinase</keyword>
<dbReference type="Gene3D" id="3.30.565.10">
    <property type="entry name" value="Histidine kinase-like ATPase, C-terminal domain"/>
    <property type="match status" value="1"/>
</dbReference>
<evidence type="ECO:0000313" key="3">
    <source>
        <dbReference type="EMBL" id="MBC2594510.1"/>
    </source>
</evidence>
<sequence length="142" mass="16284">MDFTYINDVKELNQLAADLERFGEAHDLNPALVHTFNLCLDEVLTNIISYAYEVPAQHHIYLSMKLIGDEVEAVIRDHGKAFDPLHDAREPDIDAPLEERPIGGLGIFFCKQLMDHIEYRRIDETNTFTMRKANISALPEED</sequence>
<protein>
    <submittedName>
        <fullName evidence="3">ATP-binding protein</fullName>
    </submittedName>
</protein>
<keyword evidence="4" id="KW-1185">Reference proteome</keyword>
<dbReference type="RefSeq" id="WP_185675492.1">
    <property type="nucleotide sequence ID" value="NZ_JACHVB010000025.1"/>
</dbReference>
<name>A0A842HE62_9BACT</name>
<dbReference type="GO" id="GO:0004674">
    <property type="term" value="F:protein serine/threonine kinase activity"/>
    <property type="evidence" value="ECO:0007669"/>
    <property type="project" value="UniProtKB-KW"/>
</dbReference>
<accession>A0A842HE62</accession>
<dbReference type="GO" id="GO:0005524">
    <property type="term" value="F:ATP binding"/>
    <property type="evidence" value="ECO:0007669"/>
    <property type="project" value="UniProtKB-KW"/>
</dbReference>